<dbReference type="Proteomes" id="UP000006038">
    <property type="component" value="Chromosome 5"/>
</dbReference>
<dbReference type="EnsemblPlants" id="OB05G11320.1">
    <property type="protein sequence ID" value="OB05G11320.1"/>
    <property type="gene ID" value="OB05G11320"/>
</dbReference>
<dbReference type="HOGENOM" id="CLU_2708766_0_0_1"/>
<organism evidence="3">
    <name type="scientific">Oryza brachyantha</name>
    <name type="common">malo sina</name>
    <dbReference type="NCBI Taxonomy" id="4533"/>
    <lineage>
        <taxon>Eukaryota</taxon>
        <taxon>Viridiplantae</taxon>
        <taxon>Streptophyta</taxon>
        <taxon>Embryophyta</taxon>
        <taxon>Tracheophyta</taxon>
        <taxon>Spermatophyta</taxon>
        <taxon>Magnoliopsida</taxon>
        <taxon>Liliopsida</taxon>
        <taxon>Poales</taxon>
        <taxon>Poaceae</taxon>
        <taxon>BOP clade</taxon>
        <taxon>Oryzoideae</taxon>
        <taxon>Oryzeae</taxon>
        <taxon>Oryzinae</taxon>
        <taxon>Oryza</taxon>
    </lineage>
</organism>
<feature type="chain" id="PRO_5003774265" description="Secreted protein" evidence="2">
    <location>
        <begin position="17"/>
        <end position="73"/>
    </location>
</feature>
<keyword evidence="4" id="KW-1185">Reference proteome</keyword>
<name>J3M3F8_ORYBR</name>
<evidence type="ECO:0000313" key="4">
    <source>
        <dbReference type="Proteomes" id="UP000006038"/>
    </source>
</evidence>
<proteinExistence type="predicted"/>
<reference evidence="3" key="1">
    <citation type="journal article" date="2013" name="Nat. Commun.">
        <title>Whole-genome sequencing of Oryza brachyantha reveals mechanisms underlying Oryza genome evolution.</title>
        <authorList>
            <person name="Chen J."/>
            <person name="Huang Q."/>
            <person name="Gao D."/>
            <person name="Wang J."/>
            <person name="Lang Y."/>
            <person name="Liu T."/>
            <person name="Li B."/>
            <person name="Bai Z."/>
            <person name="Luis Goicoechea J."/>
            <person name="Liang C."/>
            <person name="Chen C."/>
            <person name="Zhang W."/>
            <person name="Sun S."/>
            <person name="Liao Y."/>
            <person name="Zhang X."/>
            <person name="Yang L."/>
            <person name="Song C."/>
            <person name="Wang M."/>
            <person name="Shi J."/>
            <person name="Liu G."/>
            <person name="Liu J."/>
            <person name="Zhou H."/>
            <person name="Zhou W."/>
            <person name="Yu Q."/>
            <person name="An N."/>
            <person name="Chen Y."/>
            <person name="Cai Q."/>
            <person name="Wang B."/>
            <person name="Liu B."/>
            <person name="Min J."/>
            <person name="Huang Y."/>
            <person name="Wu H."/>
            <person name="Li Z."/>
            <person name="Zhang Y."/>
            <person name="Yin Y."/>
            <person name="Song W."/>
            <person name="Jiang J."/>
            <person name="Jackson S.A."/>
            <person name="Wing R.A."/>
            <person name="Wang J."/>
            <person name="Chen M."/>
        </authorList>
    </citation>
    <scope>NUCLEOTIDE SEQUENCE [LARGE SCALE GENOMIC DNA]</scope>
    <source>
        <strain evidence="3">cv. IRGC 101232</strain>
    </source>
</reference>
<evidence type="ECO:0000256" key="1">
    <source>
        <dbReference type="SAM" id="MobiDB-lite"/>
    </source>
</evidence>
<reference evidence="3" key="2">
    <citation type="submission" date="2013-04" db="UniProtKB">
        <authorList>
            <consortium name="EnsemblPlants"/>
        </authorList>
    </citation>
    <scope>IDENTIFICATION</scope>
</reference>
<evidence type="ECO:0000313" key="3">
    <source>
        <dbReference type="EnsemblPlants" id="OB05G11320.1"/>
    </source>
</evidence>
<dbReference type="AlphaFoldDB" id="J3M3F8"/>
<accession>J3M3F8</accession>
<protein>
    <recommendedName>
        <fullName evidence="5">Secreted protein</fullName>
    </recommendedName>
</protein>
<evidence type="ECO:0008006" key="5">
    <source>
        <dbReference type="Google" id="ProtNLM"/>
    </source>
</evidence>
<evidence type="ECO:0000256" key="2">
    <source>
        <dbReference type="SAM" id="SignalP"/>
    </source>
</evidence>
<sequence length="73" mass="7283">MVQSLLSLLSAAGSAACVDCHLTLKSASVSAPSADWRSSSRMVSSANSAGFSLSGMGSPNSEKKGLRPDGVPA</sequence>
<dbReference type="Gramene" id="OB05G11320.1">
    <property type="protein sequence ID" value="OB05G11320.1"/>
    <property type="gene ID" value="OB05G11320"/>
</dbReference>
<feature type="region of interest" description="Disordered" evidence="1">
    <location>
        <begin position="47"/>
        <end position="73"/>
    </location>
</feature>
<feature type="signal peptide" evidence="2">
    <location>
        <begin position="1"/>
        <end position="16"/>
    </location>
</feature>
<keyword evidence="2" id="KW-0732">Signal</keyword>